<keyword evidence="10" id="KW-0238">DNA-binding</keyword>
<protein>
    <recommendedName>
        <fullName evidence="3">DNA-3-methyladenine glycosylase II</fullName>
        <ecNumber evidence="3">3.2.2.21</ecNumber>
    </recommendedName>
</protein>
<dbReference type="Gene3D" id="3.30.310.20">
    <property type="entry name" value="DNA-3-methyladenine glycosylase AlkA, N-terminal domain"/>
    <property type="match status" value="1"/>
</dbReference>
<keyword evidence="5" id="KW-0808">Transferase</keyword>
<dbReference type="EMBL" id="JAVRIF010000003">
    <property type="protein sequence ID" value="MDT0603575.1"/>
    <property type="molecule type" value="Genomic_DNA"/>
</dbReference>
<dbReference type="SUPFAM" id="SSF55945">
    <property type="entry name" value="TATA-box binding protein-like"/>
    <property type="match status" value="1"/>
</dbReference>
<evidence type="ECO:0000256" key="10">
    <source>
        <dbReference type="ARBA" id="ARBA00023125"/>
    </source>
</evidence>
<keyword evidence="4" id="KW-0489">Methyltransferase</keyword>
<dbReference type="InterPro" id="IPR035451">
    <property type="entry name" value="Ada-like_dom_sf"/>
</dbReference>
<dbReference type="SMART" id="SM01009">
    <property type="entry name" value="AlkA_N"/>
    <property type="match status" value="1"/>
</dbReference>
<reference evidence="15 16" key="1">
    <citation type="submission" date="2023-09" db="EMBL/GenBank/DDBJ databases">
        <authorList>
            <person name="Rey-Velasco X."/>
        </authorList>
    </citation>
    <scope>NUCLEOTIDE SEQUENCE [LARGE SCALE GENOMIC DNA]</scope>
    <source>
        <strain evidence="15 16">W431</strain>
    </source>
</reference>
<dbReference type="Pfam" id="PF06029">
    <property type="entry name" value="AlkA_N"/>
    <property type="match status" value="1"/>
</dbReference>
<evidence type="ECO:0000313" key="15">
    <source>
        <dbReference type="EMBL" id="MDT0603575.1"/>
    </source>
</evidence>
<gene>
    <name evidence="15" type="ORF">RM573_08205</name>
</gene>
<dbReference type="SUPFAM" id="SSF46689">
    <property type="entry name" value="Homeodomain-like"/>
    <property type="match status" value="1"/>
</dbReference>
<evidence type="ECO:0000256" key="1">
    <source>
        <dbReference type="ARBA" id="ARBA00000086"/>
    </source>
</evidence>
<evidence type="ECO:0000256" key="3">
    <source>
        <dbReference type="ARBA" id="ARBA00012000"/>
    </source>
</evidence>
<dbReference type="PANTHER" id="PTHR43003:SF13">
    <property type="entry name" value="DNA-3-METHYLADENINE GLYCOSYLASE 2"/>
    <property type="match status" value="1"/>
</dbReference>
<evidence type="ECO:0000256" key="12">
    <source>
        <dbReference type="ARBA" id="ARBA00023163"/>
    </source>
</evidence>
<keyword evidence="13" id="KW-0234">DNA repair</keyword>
<dbReference type="Gene3D" id="1.10.1670.10">
    <property type="entry name" value="Helix-hairpin-Helix base-excision DNA repair enzymes (C-terminal)"/>
    <property type="match status" value="1"/>
</dbReference>
<dbReference type="Proteomes" id="UP001266357">
    <property type="component" value="Unassembled WGS sequence"/>
</dbReference>
<evidence type="ECO:0000256" key="8">
    <source>
        <dbReference type="ARBA" id="ARBA00022833"/>
    </source>
</evidence>
<accession>A0ABU3A1B7</accession>
<dbReference type="InterPro" id="IPR011257">
    <property type="entry name" value="DNA_glycosylase"/>
</dbReference>
<dbReference type="RefSeq" id="WP_311579974.1">
    <property type="nucleotide sequence ID" value="NZ_JAVRIF010000003.1"/>
</dbReference>
<organism evidence="15 16">
    <name type="scientific">Thalassotalea castellviae</name>
    <dbReference type="NCBI Taxonomy" id="3075612"/>
    <lineage>
        <taxon>Bacteria</taxon>
        <taxon>Pseudomonadati</taxon>
        <taxon>Pseudomonadota</taxon>
        <taxon>Gammaproteobacteria</taxon>
        <taxon>Alteromonadales</taxon>
        <taxon>Colwelliaceae</taxon>
        <taxon>Thalassotalea</taxon>
    </lineage>
</organism>
<dbReference type="Gene3D" id="3.40.10.10">
    <property type="entry name" value="DNA Methylphosphotriester Repair Domain"/>
    <property type="match status" value="1"/>
</dbReference>
<dbReference type="PROSITE" id="PS01124">
    <property type="entry name" value="HTH_ARAC_FAMILY_2"/>
    <property type="match status" value="1"/>
</dbReference>
<dbReference type="Gene3D" id="1.10.10.60">
    <property type="entry name" value="Homeodomain-like"/>
    <property type="match status" value="1"/>
</dbReference>
<evidence type="ECO:0000256" key="2">
    <source>
        <dbReference type="ARBA" id="ARBA00001947"/>
    </source>
</evidence>
<keyword evidence="11" id="KW-0010">Activator</keyword>
<feature type="domain" description="HTH araC/xylS-type" evidence="14">
    <location>
        <begin position="82"/>
        <end position="180"/>
    </location>
</feature>
<dbReference type="InterPro" id="IPR018060">
    <property type="entry name" value="HTH_AraC"/>
</dbReference>
<dbReference type="CDD" id="cd00056">
    <property type="entry name" value="ENDO3c"/>
    <property type="match status" value="1"/>
</dbReference>
<dbReference type="Pfam" id="PF12833">
    <property type="entry name" value="HTH_18"/>
    <property type="match status" value="1"/>
</dbReference>
<comment type="catalytic activity">
    <reaction evidence="1">
        <text>Hydrolysis of alkylated DNA, releasing 3-methyladenine, 3-methylguanine, 7-methylguanine and 7-methyladenine.</text>
        <dbReference type="EC" id="3.2.2.21"/>
    </reaction>
</comment>
<dbReference type="EC" id="3.2.2.21" evidence="3"/>
<evidence type="ECO:0000256" key="7">
    <source>
        <dbReference type="ARBA" id="ARBA00022763"/>
    </source>
</evidence>
<evidence type="ECO:0000313" key="16">
    <source>
        <dbReference type="Proteomes" id="UP001266357"/>
    </source>
</evidence>
<dbReference type="PANTHER" id="PTHR43003">
    <property type="entry name" value="DNA-3-METHYLADENINE GLYCOSYLASE"/>
    <property type="match status" value="1"/>
</dbReference>
<dbReference type="InterPro" id="IPR009057">
    <property type="entry name" value="Homeodomain-like_sf"/>
</dbReference>
<keyword evidence="7" id="KW-0227">DNA damage</keyword>
<evidence type="ECO:0000256" key="13">
    <source>
        <dbReference type="ARBA" id="ARBA00023204"/>
    </source>
</evidence>
<evidence type="ECO:0000256" key="9">
    <source>
        <dbReference type="ARBA" id="ARBA00023015"/>
    </source>
</evidence>
<name>A0ABU3A1B7_9GAMM</name>
<keyword evidence="16" id="KW-1185">Reference proteome</keyword>
<comment type="caution">
    <text evidence="15">The sequence shown here is derived from an EMBL/GenBank/DDBJ whole genome shotgun (WGS) entry which is preliminary data.</text>
</comment>
<dbReference type="SMART" id="SM00342">
    <property type="entry name" value="HTH_ARAC"/>
    <property type="match status" value="1"/>
</dbReference>
<proteinExistence type="predicted"/>
<keyword evidence="12" id="KW-0804">Transcription</keyword>
<dbReference type="Pfam" id="PF02805">
    <property type="entry name" value="Ada_Zn_binding"/>
    <property type="match status" value="1"/>
</dbReference>
<dbReference type="InterPro" id="IPR037046">
    <property type="entry name" value="AlkA_N_sf"/>
</dbReference>
<dbReference type="PROSITE" id="PS00041">
    <property type="entry name" value="HTH_ARAC_FAMILY_1"/>
    <property type="match status" value="1"/>
</dbReference>
<evidence type="ECO:0000256" key="11">
    <source>
        <dbReference type="ARBA" id="ARBA00023159"/>
    </source>
</evidence>
<dbReference type="SUPFAM" id="SSF48150">
    <property type="entry name" value="DNA-glycosylase"/>
    <property type="match status" value="1"/>
</dbReference>
<dbReference type="SMART" id="SM00478">
    <property type="entry name" value="ENDO3c"/>
    <property type="match status" value="1"/>
</dbReference>
<dbReference type="InterPro" id="IPR003265">
    <property type="entry name" value="HhH-GPD_domain"/>
</dbReference>
<evidence type="ECO:0000256" key="5">
    <source>
        <dbReference type="ARBA" id="ARBA00022679"/>
    </source>
</evidence>
<evidence type="ECO:0000256" key="4">
    <source>
        <dbReference type="ARBA" id="ARBA00022603"/>
    </source>
</evidence>
<evidence type="ECO:0000259" key="14">
    <source>
        <dbReference type="PROSITE" id="PS01124"/>
    </source>
</evidence>
<dbReference type="InterPro" id="IPR018062">
    <property type="entry name" value="HTH_AraC-typ_CS"/>
</dbReference>
<dbReference type="Gene3D" id="1.10.340.30">
    <property type="entry name" value="Hypothetical protein, domain 2"/>
    <property type="match status" value="1"/>
</dbReference>
<keyword evidence="8" id="KW-0862">Zinc</keyword>
<dbReference type="InterPro" id="IPR023170">
    <property type="entry name" value="HhH_base_excis_C"/>
</dbReference>
<keyword evidence="6" id="KW-0479">Metal-binding</keyword>
<dbReference type="SUPFAM" id="SSF57884">
    <property type="entry name" value="Ada DNA repair protein, N-terminal domain (N-Ada 10)"/>
    <property type="match status" value="1"/>
</dbReference>
<dbReference type="InterPro" id="IPR004026">
    <property type="entry name" value="Ada_DNA_repair_Zn-bd"/>
</dbReference>
<evidence type="ECO:0000256" key="6">
    <source>
        <dbReference type="ARBA" id="ARBA00022723"/>
    </source>
</evidence>
<sequence>MQRSLDVKTCETARLSRDARFDGKFFTGVITTGIFCRPICPARPPKPENVQYYLSAEQAQHAGFTPCKRCFPEQAAVKNLPIKLKRIIQSFDYKSDNLTTISAKFAISTRQLQRLFQQYYGLSPSEYFQQQRLLLARKLISTTKLSLSDICFASGFNSVRRFNEAIKKAYQCSPKLLRKSKNIIKDNECLTINLPYRPPFDWSTMLTFFQNRQIKGLEKVTSNSYQRSISIDKCTGWLVITHHPKKPALTMKIVLSDYSYLSNVINRIRRMFDLDADMDLIHQQLSQHPLLKKIINQHQGLRLPGCWDIFEFSIRAILGQQISVKGATTLAKRITEKYGQQSPELPSETRLIFPSVEALLGVEYEGIGLTKTRIATLQRWVEFFELHHEKIENYPSLERLEKQLCEIKGIGPWTVNYLAMRGLSDPDAFPSADLGVIKALSNNEKKISNKEILQLAEQWRPWRAYACIYLWHSLAH</sequence>
<dbReference type="InterPro" id="IPR051912">
    <property type="entry name" value="Alkylbase_DNA_Glycosylase/TA"/>
</dbReference>
<comment type="cofactor">
    <cofactor evidence="2">
        <name>Zn(2+)</name>
        <dbReference type="ChEBI" id="CHEBI:29105"/>
    </cofactor>
</comment>
<keyword evidence="9" id="KW-0805">Transcription regulation</keyword>
<dbReference type="InterPro" id="IPR010316">
    <property type="entry name" value="AlkA_N"/>
</dbReference>